<name>A0AAN9EQI7_CROPI</name>
<accession>A0AAN9EQI7</accession>
<evidence type="ECO:0000313" key="2">
    <source>
        <dbReference type="Proteomes" id="UP001372338"/>
    </source>
</evidence>
<keyword evidence="2" id="KW-1185">Reference proteome</keyword>
<organism evidence="1 2">
    <name type="scientific">Crotalaria pallida</name>
    <name type="common">Smooth rattlebox</name>
    <name type="synonym">Crotalaria striata</name>
    <dbReference type="NCBI Taxonomy" id="3830"/>
    <lineage>
        <taxon>Eukaryota</taxon>
        <taxon>Viridiplantae</taxon>
        <taxon>Streptophyta</taxon>
        <taxon>Embryophyta</taxon>
        <taxon>Tracheophyta</taxon>
        <taxon>Spermatophyta</taxon>
        <taxon>Magnoliopsida</taxon>
        <taxon>eudicotyledons</taxon>
        <taxon>Gunneridae</taxon>
        <taxon>Pentapetalae</taxon>
        <taxon>rosids</taxon>
        <taxon>fabids</taxon>
        <taxon>Fabales</taxon>
        <taxon>Fabaceae</taxon>
        <taxon>Papilionoideae</taxon>
        <taxon>50 kb inversion clade</taxon>
        <taxon>genistoids sensu lato</taxon>
        <taxon>core genistoids</taxon>
        <taxon>Crotalarieae</taxon>
        <taxon>Crotalaria</taxon>
    </lineage>
</organism>
<dbReference type="Proteomes" id="UP001372338">
    <property type="component" value="Unassembled WGS sequence"/>
</dbReference>
<sequence>MSSTLLTHSLTPSQFGIFPLSWYTSKKGEQAKERRKKYPTLTYYFTWNWKLNPHCSLGKEDLSADKLIEVVHYQAPAKLETYSHCGGSGSIQVVRP</sequence>
<protein>
    <submittedName>
        <fullName evidence="1">Uncharacterized protein</fullName>
    </submittedName>
</protein>
<comment type="caution">
    <text evidence="1">The sequence shown here is derived from an EMBL/GenBank/DDBJ whole genome shotgun (WGS) entry which is preliminary data.</text>
</comment>
<reference evidence="1 2" key="1">
    <citation type="submission" date="2024-01" db="EMBL/GenBank/DDBJ databases">
        <title>The genomes of 5 underutilized Papilionoideae crops provide insights into root nodulation and disease resistanc.</title>
        <authorList>
            <person name="Yuan L."/>
        </authorList>
    </citation>
    <scope>NUCLEOTIDE SEQUENCE [LARGE SCALE GENOMIC DNA]</scope>
    <source>
        <strain evidence="1">ZHUSHIDOU_FW_LH</strain>
        <tissue evidence="1">Leaf</tissue>
    </source>
</reference>
<proteinExistence type="predicted"/>
<dbReference type="AlphaFoldDB" id="A0AAN9EQI7"/>
<gene>
    <name evidence="1" type="ORF">RIF29_27703</name>
</gene>
<dbReference type="EMBL" id="JAYWIO010000005">
    <property type="protein sequence ID" value="KAK7261394.1"/>
    <property type="molecule type" value="Genomic_DNA"/>
</dbReference>
<evidence type="ECO:0000313" key="1">
    <source>
        <dbReference type="EMBL" id="KAK7261394.1"/>
    </source>
</evidence>